<dbReference type="EMBL" id="FNGP01000001">
    <property type="protein sequence ID" value="SDL12646.1"/>
    <property type="molecule type" value="Genomic_DNA"/>
</dbReference>
<organism evidence="6 7">
    <name type="scientific">Tessaracoccus oleiagri</name>
    <dbReference type="NCBI Taxonomy" id="686624"/>
    <lineage>
        <taxon>Bacteria</taxon>
        <taxon>Bacillati</taxon>
        <taxon>Actinomycetota</taxon>
        <taxon>Actinomycetes</taxon>
        <taxon>Propionibacteriales</taxon>
        <taxon>Propionibacteriaceae</taxon>
        <taxon>Tessaracoccus</taxon>
    </lineage>
</organism>
<dbReference type="GO" id="GO:0003677">
    <property type="term" value="F:DNA binding"/>
    <property type="evidence" value="ECO:0007669"/>
    <property type="project" value="UniProtKB-KW"/>
</dbReference>
<dbReference type="PANTHER" id="PTHR44846">
    <property type="entry name" value="MANNOSYL-D-GLYCERATE TRANSPORT/METABOLISM SYSTEM REPRESSOR MNGR-RELATED"/>
    <property type="match status" value="1"/>
</dbReference>
<dbReference type="Proteomes" id="UP000199475">
    <property type="component" value="Unassembled WGS sequence"/>
</dbReference>
<dbReference type="InterPro" id="IPR036388">
    <property type="entry name" value="WH-like_DNA-bd_sf"/>
</dbReference>
<dbReference type="STRING" id="686624.SAMN04488242_0330"/>
<protein>
    <submittedName>
        <fullName evidence="6">GntR family transcriptional regulator</fullName>
    </submittedName>
</protein>
<dbReference type="SUPFAM" id="SSF64288">
    <property type="entry name" value="Chorismate lyase-like"/>
    <property type="match status" value="1"/>
</dbReference>
<feature type="compositionally biased region" description="Basic and acidic residues" evidence="4">
    <location>
        <begin position="8"/>
        <end position="19"/>
    </location>
</feature>
<keyword evidence="7" id="KW-1185">Reference proteome</keyword>
<dbReference type="SMART" id="SM00866">
    <property type="entry name" value="UTRA"/>
    <property type="match status" value="1"/>
</dbReference>
<evidence type="ECO:0000313" key="6">
    <source>
        <dbReference type="EMBL" id="SDL12646.1"/>
    </source>
</evidence>
<feature type="region of interest" description="Disordered" evidence="4">
    <location>
        <begin position="1"/>
        <end position="20"/>
    </location>
</feature>
<dbReference type="PROSITE" id="PS50949">
    <property type="entry name" value="HTH_GNTR"/>
    <property type="match status" value="1"/>
</dbReference>
<dbReference type="OrthoDB" id="8584262at2"/>
<evidence type="ECO:0000313" key="7">
    <source>
        <dbReference type="Proteomes" id="UP000199475"/>
    </source>
</evidence>
<evidence type="ECO:0000259" key="5">
    <source>
        <dbReference type="PROSITE" id="PS50949"/>
    </source>
</evidence>
<proteinExistence type="predicted"/>
<evidence type="ECO:0000256" key="4">
    <source>
        <dbReference type="SAM" id="MobiDB-lite"/>
    </source>
</evidence>
<sequence>MARPANRSLDDLRIPDRLDPSAPKGFQIRAILEALAQQLPPGSSLPSERAIAAHFDVARMTVRNEITRLANDGVLTVRPSAGAFVAEPMLSQQQLGRSFSTSAHREGASVGARVLEREVTPVGTRLAEVLGVSGSSSVLRVVRLRTVDGQAVGVERSSLPLERFPGLDEEELDDVSLYGLIEERYGVKRGHVDATAQAILPDQREVDALGCQPGDACLAITSTVRDVEGRVMETGRSTYRGDRYELSASWDMS</sequence>
<dbReference type="GO" id="GO:0003700">
    <property type="term" value="F:DNA-binding transcription factor activity"/>
    <property type="evidence" value="ECO:0007669"/>
    <property type="project" value="InterPro"/>
</dbReference>
<keyword evidence="1" id="KW-0805">Transcription regulation</keyword>
<evidence type="ECO:0000256" key="2">
    <source>
        <dbReference type="ARBA" id="ARBA00023125"/>
    </source>
</evidence>
<dbReference type="RefSeq" id="WP_093248343.1">
    <property type="nucleotide sequence ID" value="NZ_FNGP01000001.1"/>
</dbReference>
<dbReference type="InterPro" id="IPR036390">
    <property type="entry name" value="WH_DNA-bd_sf"/>
</dbReference>
<dbReference type="Gene3D" id="3.40.1410.10">
    <property type="entry name" value="Chorismate lyase-like"/>
    <property type="match status" value="1"/>
</dbReference>
<dbReference type="InterPro" id="IPR011663">
    <property type="entry name" value="UTRA"/>
</dbReference>
<dbReference type="CDD" id="cd07377">
    <property type="entry name" value="WHTH_GntR"/>
    <property type="match status" value="1"/>
</dbReference>
<keyword evidence="3" id="KW-0804">Transcription</keyword>
<feature type="domain" description="HTH gntR-type" evidence="5">
    <location>
        <begin position="21"/>
        <end position="88"/>
    </location>
</feature>
<dbReference type="Pfam" id="PF07702">
    <property type="entry name" value="UTRA"/>
    <property type="match status" value="1"/>
</dbReference>
<accession>A0A1G9HIR3</accession>
<dbReference type="PRINTS" id="PR00035">
    <property type="entry name" value="HTHGNTR"/>
</dbReference>
<dbReference type="InterPro" id="IPR050679">
    <property type="entry name" value="Bact_HTH_transcr_reg"/>
</dbReference>
<reference evidence="6 7" key="1">
    <citation type="submission" date="2016-10" db="EMBL/GenBank/DDBJ databases">
        <authorList>
            <person name="de Groot N.N."/>
        </authorList>
    </citation>
    <scope>NUCLEOTIDE SEQUENCE [LARGE SCALE GENOMIC DNA]</scope>
    <source>
        <strain evidence="6 7">CGMCC 1.9159</strain>
    </source>
</reference>
<gene>
    <name evidence="6" type="ORF">SAMN04488242_0330</name>
</gene>
<keyword evidence="2" id="KW-0238">DNA-binding</keyword>
<dbReference type="InterPro" id="IPR000524">
    <property type="entry name" value="Tscrpt_reg_HTH_GntR"/>
</dbReference>
<dbReference type="SMART" id="SM00345">
    <property type="entry name" value="HTH_GNTR"/>
    <property type="match status" value="1"/>
</dbReference>
<dbReference type="InterPro" id="IPR028978">
    <property type="entry name" value="Chorismate_lyase_/UTRA_dom_sf"/>
</dbReference>
<dbReference type="PANTHER" id="PTHR44846:SF1">
    <property type="entry name" value="MANNOSYL-D-GLYCERATE TRANSPORT_METABOLISM SYSTEM REPRESSOR MNGR-RELATED"/>
    <property type="match status" value="1"/>
</dbReference>
<name>A0A1G9HIR3_9ACTN</name>
<evidence type="ECO:0000256" key="1">
    <source>
        <dbReference type="ARBA" id="ARBA00023015"/>
    </source>
</evidence>
<dbReference type="SUPFAM" id="SSF46785">
    <property type="entry name" value="Winged helix' DNA-binding domain"/>
    <property type="match status" value="1"/>
</dbReference>
<dbReference type="Gene3D" id="1.10.10.10">
    <property type="entry name" value="Winged helix-like DNA-binding domain superfamily/Winged helix DNA-binding domain"/>
    <property type="match status" value="1"/>
</dbReference>
<dbReference type="AlphaFoldDB" id="A0A1G9HIR3"/>
<dbReference type="GO" id="GO:0045892">
    <property type="term" value="P:negative regulation of DNA-templated transcription"/>
    <property type="evidence" value="ECO:0007669"/>
    <property type="project" value="TreeGrafter"/>
</dbReference>
<dbReference type="Pfam" id="PF00392">
    <property type="entry name" value="GntR"/>
    <property type="match status" value="1"/>
</dbReference>
<evidence type="ECO:0000256" key="3">
    <source>
        <dbReference type="ARBA" id="ARBA00023163"/>
    </source>
</evidence>